<gene>
    <name evidence="1" type="ORF">BT62DRAFT_375342</name>
</gene>
<sequence>MPTAVLEACSACAMDLNLGHYYRVVSAMDFSIPVNIVPFIAGNLLPSPSDRIEIDQSLERLEMNARCFEEILAHQQNAISHITLILKQYEAVYAKTLSEHLRVQEIMDQHKYAFSSPIRSLPDDLLAVIFELAGPNAASTDQFPWVATRVCNQWRAVARSHPILWATFRLSTDDHRFSVFDTNRRHADEFPLDSLDRRQIIEKKKFHLLSITKNIINKALDFSKNVPLTLSFTARSSQYKSDCGLE</sequence>
<dbReference type="AlphaFoldDB" id="A0A9P7VK23"/>
<organism evidence="1 2">
    <name type="scientific">Guyanagaster necrorhizus</name>
    <dbReference type="NCBI Taxonomy" id="856835"/>
    <lineage>
        <taxon>Eukaryota</taxon>
        <taxon>Fungi</taxon>
        <taxon>Dikarya</taxon>
        <taxon>Basidiomycota</taxon>
        <taxon>Agaricomycotina</taxon>
        <taxon>Agaricomycetes</taxon>
        <taxon>Agaricomycetidae</taxon>
        <taxon>Agaricales</taxon>
        <taxon>Marasmiineae</taxon>
        <taxon>Physalacriaceae</taxon>
        <taxon>Guyanagaster</taxon>
    </lineage>
</organism>
<evidence type="ECO:0000313" key="1">
    <source>
        <dbReference type="EMBL" id="KAG7442558.1"/>
    </source>
</evidence>
<evidence type="ECO:0000313" key="2">
    <source>
        <dbReference type="Proteomes" id="UP000812287"/>
    </source>
</evidence>
<protein>
    <recommendedName>
        <fullName evidence="3">F-box domain-containing protein</fullName>
    </recommendedName>
</protein>
<dbReference type="GeneID" id="66102987"/>
<dbReference type="Proteomes" id="UP000812287">
    <property type="component" value="Unassembled WGS sequence"/>
</dbReference>
<evidence type="ECO:0008006" key="3">
    <source>
        <dbReference type="Google" id="ProtNLM"/>
    </source>
</evidence>
<dbReference type="EMBL" id="MU250550">
    <property type="protein sequence ID" value="KAG7442558.1"/>
    <property type="molecule type" value="Genomic_DNA"/>
</dbReference>
<name>A0A9P7VK23_9AGAR</name>
<accession>A0A9P7VK23</accession>
<comment type="caution">
    <text evidence="1">The sequence shown here is derived from an EMBL/GenBank/DDBJ whole genome shotgun (WGS) entry which is preliminary data.</text>
</comment>
<dbReference type="OrthoDB" id="3022607at2759"/>
<proteinExistence type="predicted"/>
<reference evidence="1" key="1">
    <citation type="submission" date="2020-11" db="EMBL/GenBank/DDBJ databases">
        <title>Adaptations for nitrogen fixation in a non-lichenized fungal sporocarp promotes dispersal by wood-feeding termites.</title>
        <authorList>
            <consortium name="DOE Joint Genome Institute"/>
            <person name="Koch R.A."/>
            <person name="Yoon G."/>
            <person name="Arayal U."/>
            <person name="Lail K."/>
            <person name="Amirebrahimi M."/>
            <person name="Labutti K."/>
            <person name="Lipzen A."/>
            <person name="Riley R."/>
            <person name="Barry K."/>
            <person name="Henrissat B."/>
            <person name="Grigoriev I.V."/>
            <person name="Herr J.R."/>
            <person name="Aime M.C."/>
        </authorList>
    </citation>
    <scope>NUCLEOTIDE SEQUENCE</scope>
    <source>
        <strain evidence="1">MCA 3950</strain>
    </source>
</reference>
<dbReference type="RefSeq" id="XP_043036058.1">
    <property type="nucleotide sequence ID" value="XM_043180691.1"/>
</dbReference>
<keyword evidence="2" id="KW-1185">Reference proteome</keyword>
<dbReference type="Gene3D" id="1.20.1280.50">
    <property type="match status" value="1"/>
</dbReference>